<feature type="region of interest" description="Disordered" evidence="1">
    <location>
        <begin position="306"/>
        <end position="340"/>
    </location>
</feature>
<proteinExistence type="predicted"/>
<evidence type="ECO:0000313" key="2">
    <source>
        <dbReference type="EMBL" id="KAK7418922.1"/>
    </source>
</evidence>
<accession>A0ABR1HDK9</accession>
<gene>
    <name evidence="2" type="ORF">QQX98_003625</name>
</gene>
<evidence type="ECO:0000313" key="3">
    <source>
        <dbReference type="Proteomes" id="UP001498476"/>
    </source>
</evidence>
<dbReference type="EMBL" id="JAZAVJ010000042">
    <property type="protein sequence ID" value="KAK7418922.1"/>
    <property type="molecule type" value="Genomic_DNA"/>
</dbReference>
<evidence type="ECO:0000256" key="1">
    <source>
        <dbReference type="SAM" id="MobiDB-lite"/>
    </source>
</evidence>
<comment type="caution">
    <text evidence="2">The sequence shown here is derived from an EMBL/GenBank/DDBJ whole genome shotgun (WGS) entry which is preliminary data.</text>
</comment>
<feature type="compositionally biased region" description="Basic and acidic residues" evidence="1">
    <location>
        <begin position="306"/>
        <end position="324"/>
    </location>
</feature>
<organism evidence="2 3">
    <name type="scientific">Neonectria punicea</name>
    <dbReference type="NCBI Taxonomy" id="979145"/>
    <lineage>
        <taxon>Eukaryota</taxon>
        <taxon>Fungi</taxon>
        <taxon>Dikarya</taxon>
        <taxon>Ascomycota</taxon>
        <taxon>Pezizomycotina</taxon>
        <taxon>Sordariomycetes</taxon>
        <taxon>Hypocreomycetidae</taxon>
        <taxon>Hypocreales</taxon>
        <taxon>Nectriaceae</taxon>
        <taxon>Neonectria</taxon>
    </lineage>
</organism>
<dbReference type="PANTHER" id="PTHR34776">
    <property type="entry name" value="F17F16.3 PROTEIN"/>
    <property type="match status" value="1"/>
</dbReference>
<feature type="region of interest" description="Disordered" evidence="1">
    <location>
        <begin position="1"/>
        <end position="87"/>
    </location>
</feature>
<reference evidence="2 3" key="1">
    <citation type="journal article" date="2025" name="Microbiol. Resour. Announc.">
        <title>Draft genome sequences for Neonectria magnoliae and Neonectria punicea, canker pathogens of Liriodendron tulipifera and Acer saccharum in West Virginia.</title>
        <authorList>
            <person name="Petronek H.M."/>
            <person name="Kasson M.T."/>
            <person name="Metheny A.M."/>
            <person name="Stauder C.M."/>
            <person name="Lovett B."/>
            <person name="Lynch S.C."/>
            <person name="Garnas J.R."/>
            <person name="Kasson L.R."/>
            <person name="Stajich J.E."/>
        </authorList>
    </citation>
    <scope>NUCLEOTIDE SEQUENCE [LARGE SCALE GENOMIC DNA]</scope>
    <source>
        <strain evidence="2 3">NRRL 64653</strain>
    </source>
</reference>
<sequence>MPVLRSASSDAKGKDTAATGEKHQIKHESLEKKRTKTEEDGTAEELISDSEEKLENRNSEGERSPKAPKEKWNGKKDDAVKLSQEPDVPSNTLEKGIVYFFIRGRVNIDEPEGVNDVARSYMILRPIPKDARLGEGPIGDSGHTRVLVLPKKTFPVSPKDRFMAFVSMSKASYQDLKDDFLASSDYVTKTVGTRHIPQATPIAEGVYAITSTGRESHFAYILTLPQKLDEVQKELGLKRQGSFIISTKSPKYPRPANARLPKGPEYPKDILEDFRDLRWMPSKPVHLNYANSQILLIGERSGIDKATEPQDEEQKKGKDNKEVLENLEEDDLERMQHLGEDESESIFADLHVQATDYPALQLSF</sequence>
<dbReference type="PANTHER" id="PTHR34776:SF1">
    <property type="entry name" value="F17F16.3 PROTEIN"/>
    <property type="match status" value="1"/>
</dbReference>
<protein>
    <recommendedName>
        <fullName evidence="4">BTB domain transcription factor</fullName>
    </recommendedName>
</protein>
<keyword evidence="3" id="KW-1185">Reference proteome</keyword>
<name>A0ABR1HDK9_9HYPO</name>
<evidence type="ECO:0008006" key="4">
    <source>
        <dbReference type="Google" id="ProtNLM"/>
    </source>
</evidence>
<feature type="compositionally biased region" description="Acidic residues" evidence="1">
    <location>
        <begin position="40"/>
        <end position="49"/>
    </location>
</feature>
<feature type="compositionally biased region" description="Basic and acidic residues" evidence="1">
    <location>
        <begin position="50"/>
        <end position="80"/>
    </location>
</feature>
<feature type="compositionally biased region" description="Basic and acidic residues" evidence="1">
    <location>
        <begin position="11"/>
        <end position="39"/>
    </location>
</feature>
<dbReference type="Proteomes" id="UP001498476">
    <property type="component" value="Unassembled WGS sequence"/>
</dbReference>